<keyword evidence="1" id="KW-0812">Transmembrane</keyword>
<gene>
    <name evidence="2" type="ORF">ODALV1_LOCUS16527</name>
</gene>
<keyword evidence="3" id="KW-1185">Reference proteome</keyword>
<keyword evidence="1" id="KW-0472">Membrane</keyword>
<organism evidence="2 3">
    <name type="scientific">Orchesella dallaii</name>
    <dbReference type="NCBI Taxonomy" id="48710"/>
    <lineage>
        <taxon>Eukaryota</taxon>
        <taxon>Metazoa</taxon>
        <taxon>Ecdysozoa</taxon>
        <taxon>Arthropoda</taxon>
        <taxon>Hexapoda</taxon>
        <taxon>Collembola</taxon>
        <taxon>Entomobryomorpha</taxon>
        <taxon>Entomobryoidea</taxon>
        <taxon>Orchesellidae</taxon>
        <taxon>Orchesellinae</taxon>
        <taxon>Orchesella</taxon>
    </lineage>
</organism>
<evidence type="ECO:0000313" key="2">
    <source>
        <dbReference type="EMBL" id="CAL8114572.1"/>
    </source>
</evidence>
<dbReference type="Proteomes" id="UP001642540">
    <property type="component" value="Unassembled WGS sequence"/>
</dbReference>
<sequence>MEIVEPFATWSLIQPTLYQQFQDSTVAFWWGERSTLLTTTFQTCVLLRCILLNFDPSHLNHSLHIKAIRIHEKNFRKIRQDYYQSVLKGYTNTTLAQKISPVQMVLVTGSSFPDATRENFVLQTFVQKSGVKQLLKFPNIILVPTLTLNFKTYDAISRSIVSDIVTSVILFVDVSLNLVSLGCVTCYNVSRVYIRVSDGFVYPIYPQPIPKNLMFSVNELQRYREKLNRNIHLKVGQNTKQCLTLKLYKKNTTREEENCEILEEFFRYINCSDKTFCRYFLQYNLGITTMTPAVALNEFVSPQVIPFGQNETDFLFQVLLPKKHYYVNANVAAFFGPFTTSVWICTSVSILVISILFVKLDGTTVFKAFFRLLSILLEQFGSKLKMARFWGKVILIFWVFFGIVLRNLYSSSIYSRMAAGMGRRDFPTSMSDLLKWDNFDLIAPDSFQEECKEFLGFRGGHHNGKEASQFIANFTTNIFYKSTFLIGGLTKETLLNLSKGMTVQVRRHYEGTTKQQIDMVPINFSKTKDTNKTFAQFAVMCEQDCESHWNTAFLGQKRFDRIIPDQRPFFKSIKFWFHSLNHFATFEFPTFLGWFVQSGLHRLSTDRYRKLQNIKSIKVSKNFGMSGMSSGSLFSYVFLADNVKVGDPQTPAKIAAFVGTFTIVGCMILVALAVLVFEVLIEL</sequence>
<feature type="transmembrane region" description="Helical" evidence="1">
    <location>
        <begin position="331"/>
        <end position="357"/>
    </location>
</feature>
<comment type="caution">
    <text evidence="2">The sequence shown here is derived from an EMBL/GenBank/DDBJ whole genome shotgun (WGS) entry which is preliminary data.</text>
</comment>
<reference evidence="2 3" key="1">
    <citation type="submission" date="2024-08" db="EMBL/GenBank/DDBJ databases">
        <authorList>
            <person name="Cucini C."/>
            <person name="Frati F."/>
        </authorList>
    </citation>
    <scope>NUCLEOTIDE SEQUENCE [LARGE SCALE GENOMIC DNA]</scope>
</reference>
<feature type="transmembrane region" description="Helical" evidence="1">
    <location>
        <begin position="619"/>
        <end position="639"/>
    </location>
</feature>
<keyword evidence="1" id="KW-1133">Transmembrane helix</keyword>
<evidence type="ECO:0000256" key="1">
    <source>
        <dbReference type="SAM" id="Phobius"/>
    </source>
</evidence>
<proteinExistence type="predicted"/>
<name>A0ABP1R4U9_9HEXA</name>
<dbReference type="EMBL" id="CAXLJM020000050">
    <property type="protein sequence ID" value="CAL8114572.1"/>
    <property type="molecule type" value="Genomic_DNA"/>
</dbReference>
<accession>A0ABP1R4U9</accession>
<feature type="transmembrane region" description="Helical" evidence="1">
    <location>
        <begin position="389"/>
        <end position="409"/>
    </location>
</feature>
<protein>
    <submittedName>
        <fullName evidence="2">Uncharacterized protein</fullName>
    </submittedName>
</protein>
<feature type="transmembrane region" description="Helical" evidence="1">
    <location>
        <begin position="654"/>
        <end position="681"/>
    </location>
</feature>
<evidence type="ECO:0000313" key="3">
    <source>
        <dbReference type="Proteomes" id="UP001642540"/>
    </source>
</evidence>